<evidence type="ECO:0000313" key="2">
    <source>
        <dbReference type="EMBL" id="KAF1384204.1"/>
    </source>
</evidence>
<proteinExistence type="predicted"/>
<name>A0A6A5F668_PERFL</name>
<reference evidence="2 3" key="1">
    <citation type="submission" date="2019-06" db="EMBL/GenBank/DDBJ databases">
        <title>A chromosome-scale genome assembly of the European perch, Perca fluviatilis.</title>
        <authorList>
            <person name="Roques C."/>
            <person name="Zahm M."/>
            <person name="Cabau C."/>
            <person name="Klopp C."/>
            <person name="Bouchez O."/>
            <person name="Donnadieu C."/>
            <person name="Kuhl H."/>
            <person name="Gislard M."/>
            <person name="Guendouz S."/>
            <person name="Journot L."/>
            <person name="Haffray P."/>
            <person name="Bestin A."/>
            <person name="Morvezen R."/>
            <person name="Feron R."/>
            <person name="Wen M."/>
            <person name="Jouanno E."/>
            <person name="Herpin A."/>
            <person name="Schartl M."/>
            <person name="Postlethwait J."/>
            <person name="Schaerlinger B."/>
            <person name="Chardard D."/>
            <person name="Lecocq T."/>
            <person name="Poncet C."/>
            <person name="Jaffrelo L."/>
            <person name="Lampietro C."/>
            <person name="Guiguen Y."/>
        </authorList>
    </citation>
    <scope>NUCLEOTIDE SEQUENCE [LARGE SCALE GENOMIC DNA]</scope>
    <source>
        <tissue evidence="2">Blood</tissue>
    </source>
</reference>
<feature type="region of interest" description="Disordered" evidence="1">
    <location>
        <begin position="64"/>
        <end position="112"/>
    </location>
</feature>
<dbReference type="GO" id="GO:0003676">
    <property type="term" value="F:nucleic acid binding"/>
    <property type="evidence" value="ECO:0007669"/>
    <property type="project" value="InterPro"/>
</dbReference>
<keyword evidence="3" id="KW-1185">Reference proteome</keyword>
<dbReference type="Proteomes" id="UP000465112">
    <property type="component" value="Chromosome 11"/>
</dbReference>
<evidence type="ECO:0000256" key="1">
    <source>
        <dbReference type="SAM" id="MobiDB-lite"/>
    </source>
</evidence>
<dbReference type="EMBL" id="VHII01000011">
    <property type="protein sequence ID" value="KAF1384204.1"/>
    <property type="molecule type" value="Genomic_DNA"/>
</dbReference>
<feature type="compositionally biased region" description="Basic residues" evidence="1">
    <location>
        <begin position="101"/>
        <end position="112"/>
    </location>
</feature>
<dbReference type="InterPro" id="IPR036397">
    <property type="entry name" value="RNaseH_sf"/>
</dbReference>
<protein>
    <submittedName>
        <fullName evidence="2">Uncharacterized protein</fullName>
    </submittedName>
</protein>
<feature type="compositionally biased region" description="Acidic residues" evidence="1">
    <location>
        <begin position="64"/>
        <end position="76"/>
    </location>
</feature>
<dbReference type="Gene3D" id="3.30.420.10">
    <property type="entry name" value="Ribonuclease H-like superfamily/Ribonuclease H"/>
    <property type="match status" value="1"/>
</dbReference>
<accession>A0A6A5F668</accession>
<feature type="compositionally biased region" description="Basic and acidic residues" evidence="1">
    <location>
        <begin position="77"/>
        <end position="100"/>
    </location>
</feature>
<comment type="caution">
    <text evidence="2">The sequence shown here is derived from an EMBL/GenBank/DDBJ whole genome shotgun (WGS) entry which is preliminary data.</text>
</comment>
<sequence>MPVFEFSIFRSLNKMAADHPKDWDQYLQSTKFALRTKKQLTTKYSPYFLMFGREARYPSEVNEEYEATHDMEEETSEGIRKRDSAYEEVKHNVKKSQDKVQKRKRARTGGQL</sequence>
<organism evidence="2 3">
    <name type="scientific">Perca fluviatilis</name>
    <name type="common">European perch</name>
    <dbReference type="NCBI Taxonomy" id="8168"/>
    <lineage>
        <taxon>Eukaryota</taxon>
        <taxon>Metazoa</taxon>
        <taxon>Chordata</taxon>
        <taxon>Craniata</taxon>
        <taxon>Vertebrata</taxon>
        <taxon>Euteleostomi</taxon>
        <taxon>Actinopterygii</taxon>
        <taxon>Neopterygii</taxon>
        <taxon>Teleostei</taxon>
        <taxon>Neoteleostei</taxon>
        <taxon>Acanthomorphata</taxon>
        <taxon>Eupercaria</taxon>
        <taxon>Perciformes</taxon>
        <taxon>Percoidei</taxon>
        <taxon>Percidae</taxon>
        <taxon>Percinae</taxon>
        <taxon>Perca</taxon>
    </lineage>
</organism>
<dbReference type="AlphaFoldDB" id="A0A6A5F668"/>
<evidence type="ECO:0000313" key="3">
    <source>
        <dbReference type="Proteomes" id="UP000465112"/>
    </source>
</evidence>
<gene>
    <name evidence="2" type="ORF">PFLUV_G00139910</name>
</gene>